<dbReference type="InterPro" id="IPR011009">
    <property type="entry name" value="Kinase-like_dom_sf"/>
</dbReference>
<organism evidence="2 3">
    <name type="scientific">Meridianimarinicoccus roseus</name>
    <dbReference type="NCBI Taxonomy" id="2072018"/>
    <lineage>
        <taxon>Bacteria</taxon>
        <taxon>Pseudomonadati</taxon>
        <taxon>Pseudomonadota</taxon>
        <taxon>Alphaproteobacteria</taxon>
        <taxon>Rhodobacterales</taxon>
        <taxon>Paracoccaceae</taxon>
        <taxon>Meridianimarinicoccus</taxon>
    </lineage>
</organism>
<dbReference type="AlphaFoldDB" id="A0A2V2LIB0"/>
<evidence type="ECO:0000313" key="2">
    <source>
        <dbReference type="EMBL" id="PWR02906.1"/>
    </source>
</evidence>
<dbReference type="OrthoDB" id="9809275at2"/>
<dbReference type="PROSITE" id="PS51318">
    <property type="entry name" value="TAT"/>
    <property type="match status" value="1"/>
</dbReference>
<dbReference type="Pfam" id="PF01636">
    <property type="entry name" value="APH"/>
    <property type="match status" value="1"/>
</dbReference>
<dbReference type="InterPro" id="IPR002575">
    <property type="entry name" value="Aminoglycoside_PTrfase"/>
</dbReference>
<reference evidence="2 3" key="1">
    <citation type="submission" date="2018-05" db="EMBL/GenBank/DDBJ databases">
        <title>Rhodobacteraceae gen. nov., sp. nov. isolated from sea water.</title>
        <authorList>
            <person name="Ren Y."/>
        </authorList>
    </citation>
    <scope>NUCLEOTIDE SEQUENCE [LARGE SCALE GENOMIC DNA]</scope>
    <source>
        <strain evidence="2 3">TG-679</strain>
    </source>
</reference>
<dbReference type="InterPro" id="IPR006311">
    <property type="entry name" value="TAT_signal"/>
</dbReference>
<protein>
    <submittedName>
        <fullName evidence="2">Aminoglycoside phosphotransferase</fullName>
    </submittedName>
</protein>
<dbReference type="Gene3D" id="3.30.200.20">
    <property type="entry name" value="Phosphorylase Kinase, domain 1"/>
    <property type="match status" value="1"/>
</dbReference>
<accession>A0A2V2LIB0</accession>
<sequence length="343" mass="36577">MHALTADADTSRRAFLGAAGWGAATSVPLAGDASARRYERLTNPDGRRAVLMIAPPAPDDSTGRFCIVAAHLAGLGLSVPTIHAAAPEDGLALMEDLGDAVFAREITRDATCEAPLYTAAIDMLAELHRHPAPTDLAAPDAAQMAAMIAPAADWYAGRGRARPDLARAFASALAGPLEAALDGPRVLAHRDFHAENLIWLPQRRGVAQVGLLDFQDAFAGPPAYDLVSLLEDARRDLAPGLAEAMRERYSEATGTPPEALARDLSVLGAQRNLRILGIFARLCLHFGKPRYVDLIPRVRAHLDTDLAHPDLAALRALTDAHLPAPTPDLLEELKSRCLKIPTP</sequence>
<evidence type="ECO:0000313" key="3">
    <source>
        <dbReference type="Proteomes" id="UP000245680"/>
    </source>
</evidence>
<name>A0A2V2LIB0_9RHOB</name>
<keyword evidence="3" id="KW-1185">Reference proteome</keyword>
<dbReference type="GO" id="GO:0016740">
    <property type="term" value="F:transferase activity"/>
    <property type="evidence" value="ECO:0007669"/>
    <property type="project" value="UniProtKB-KW"/>
</dbReference>
<proteinExistence type="predicted"/>
<dbReference type="Gene3D" id="3.90.1200.10">
    <property type="match status" value="1"/>
</dbReference>
<dbReference type="EMBL" id="QGKU01000032">
    <property type="protein sequence ID" value="PWR02906.1"/>
    <property type="molecule type" value="Genomic_DNA"/>
</dbReference>
<feature type="domain" description="Aminoglycoside phosphotransferase" evidence="1">
    <location>
        <begin position="28"/>
        <end position="253"/>
    </location>
</feature>
<gene>
    <name evidence="2" type="ORF">DKT77_10060</name>
</gene>
<dbReference type="SUPFAM" id="SSF56112">
    <property type="entry name" value="Protein kinase-like (PK-like)"/>
    <property type="match status" value="1"/>
</dbReference>
<comment type="caution">
    <text evidence="2">The sequence shown here is derived from an EMBL/GenBank/DDBJ whole genome shotgun (WGS) entry which is preliminary data.</text>
</comment>
<keyword evidence="2" id="KW-0808">Transferase</keyword>
<dbReference type="RefSeq" id="WP_109811566.1">
    <property type="nucleotide sequence ID" value="NZ_QGKU01000032.1"/>
</dbReference>
<dbReference type="Proteomes" id="UP000245680">
    <property type="component" value="Unassembled WGS sequence"/>
</dbReference>
<evidence type="ECO:0000259" key="1">
    <source>
        <dbReference type="Pfam" id="PF01636"/>
    </source>
</evidence>